<proteinExistence type="predicted"/>
<reference evidence="1 2" key="1">
    <citation type="journal article" date="2024" name="Microbiology">
        <title>Methylomarinum rosea sp. nov., a novel halophilic methanotrophic bacterium from the hypersaline Lake Elton.</title>
        <authorList>
            <person name="Suleimanov R.Z."/>
            <person name="Oshkin I.Y."/>
            <person name="Danilova O.V."/>
            <person name="Suzina N.E."/>
            <person name="Dedysh S.N."/>
        </authorList>
    </citation>
    <scope>NUCLEOTIDE SEQUENCE [LARGE SCALE GENOMIC DNA]</scope>
    <source>
        <strain evidence="1 2">Ch1-1</strain>
    </source>
</reference>
<dbReference type="RefSeq" id="WP_349432145.1">
    <property type="nucleotide sequence ID" value="NZ_CP157743.1"/>
</dbReference>
<organism evidence="1 2">
    <name type="scientific">Methylomarinum roseum</name>
    <dbReference type="NCBI Taxonomy" id="3067653"/>
    <lineage>
        <taxon>Bacteria</taxon>
        <taxon>Pseudomonadati</taxon>
        <taxon>Pseudomonadota</taxon>
        <taxon>Gammaproteobacteria</taxon>
        <taxon>Methylococcales</taxon>
        <taxon>Methylococcaceae</taxon>
        <taxon>Methylomarinum</taxon>
    </lineage>
</organism>
<name>A0AAU7NWT4_9GAMM</name>
<dbReference type="KEGG" id="mech:Q9L42_004980"/>
<accession>A0AAU7NWT4</accession>
<dbReference type="EMBL" id="CP157743">
    <property type="protein sequence ID" value="XBS21481.1"/>
    <property type="molecule type" value="Genomic_DNA"/>
</dbReference>
<dbReference type="AlphaFoldDB" id="A0AAU7NWT4"/>
<keyword evidence="2" id="KW-1185">Reference proteome</keyword>
<sequence length="56" mass="6574">MAKIPNNYRFTKRWVKEALVNEGLLDKIYKNNELDDATNAKIKTALDKLKAMDKYQ</sequence>
<gene>
    <name evidence="1" type="ORF">Q9L42_004980</name>
</gene>
<evidence type="ECO:0000313" key="2">
    <source>
        <dbReference type="Proteomes" id="UP001225378"/>
    </source>
</evidence>
<dbReference type="Proteomes" id="UP001225378">
    <property type="component" value="Chromosome"/>
</dbReference>
<protein>
    <submittedName>
        <fullName evidence="1">Uncharacterized protein</fullName>
    </submittedName>
</protein>
<evidence type="ECO:0000313" key="1">
    <source>
        <dbReference type="EMBL" id="XBS21481.1"/>
    </source>
</evidence>